<keyword evidence="4" id="KW-1185">Reference proteome</keyword>
<sequence length="382" mass="44447">MTLENRLLIGPDLKFNNFDLLRFLLAVTVIFSHWFVIYYGKGIDTELFMIFSKNQIDLGSVAVNGFFIISGFLIVHSYKHSTSFLSYLKKRILRIYPGFFVAFILSVLILGPLGTFDIDHPSGNITLYLHSLRKKLLLLNLFSMQAPIAIRCFMTTPLPNQINESLWTIQYEFICYLAVPIFAYLGIFKKKWVAIALFLLSYVVLTLQDSARLFLWEDYSGKLISTPQYMPRFFVYFLAGTCVYLFRHKIARSNWLVALSIISLILACVWFKGFNLVAPFSLTYLLFYVAYFPHFRFTKFTKHGDFSYGIYLYAWPIQQLVMLFIGKEANLFTLFILSMAITLVAAYASWRFVEKPFLQLKDHPTRFSFMNWSKLIALGAKR</sequence>
<dbReference type="EMBL" id="VKKY01000003">
    <property type="protein sequence ID" value="KAA3436790.1"/>
    <property type="molecule type" value="Genomic_DNA"/>
</dbReference>
<gene>
    <name evidence="3" type="ORF">FOA19_20660</name>
</gene>
<dbReference type="GO" id="GO:0016020">
    <property type="term" value="C:membrane"/>
    <property type="evidence" value="ECO:0007669"/>
    <property type="project" value="TreeGrafter"/>
</dbReference>
<evidence type="ECO:0000259" key="2">
    <source>
        <dbReference type="Pfam" id="PF01757"/>
    </source>
</evidence>
<dbReference type="GO" id="GO:0000271">
    <property type="term" value="P:polysaccharide biosynthetic process"/>
    <property type="evidence" value="ECO:0007669"/>
    <property type="project" value="TreeGrafter"/>
</dbReference>
<dbReference type="PANTHER" id="PTHR23028:SF131">
    <property type="entry name" value="BLR2367 PROTEIN"/>
    <property type="match status" value="1"/>
</dbReference>
<feature type="domain" description="Acyltransferase 3" evidence="2">
    <location>
        <begin position="16"/>
        <end position="350"/>
    </location>
</feature>
<evidence type="ECO:0000313" key="4">
    <source>
        <dbReference type="Proteomes" id="UP000324133"/>
    </source>
</evidence>
<keyword evidence="3" id="KW-0012">Acyltransferase</keyword>
<evidence type="ECO:0000256" key="1">
    <source>
        <dbReference type="SAM" id="Phobius"/>
    </source>
</evidence>
<dbReference type="Proteomes" id="UP000324133">
    <property type="component" value="Unassembled WGS sequence"/>
</dbReference>
<comment type="caution">
    <text evidence="3">The sequence shown here is derived from an EMBL/GenBank/DDBJ whole genome shotgun (WGS) entry which is preliminary data.</text>
</comment>
<proteinExistence type="predicted"/>
<reference evidence="3 4" key="1">
    <citation type="submission" date="2019-07" db="EMBL/GenBank/DDBJ databases">
        <title>Rufibacter sp. nov., isolated from lake sediment.</title>
        <authorList>
            <person name="Qu J.-H."/>
        </authorList>
    </citation>
    <scope>NUCLEOTIDE SEQUENCE [LARGE SCALE GENOMIC DNA]</scope>
    <source>
        <strain evidence="3 4">NBS58-1</strain>
    </source>
</reference>
<accession>A0A5B6TB26</accession>
<feature type="transmembrane region" description="Helical" evidence="1">
    <location>
        <begin position="98"/>
        <end position="116"/>
    </location>
</feature>
<keyword evidence="3" id="KW-0808">Transferase</keyword>
<evidence type="ECO:0000313" key="3">
    <source>
        <dbReference type="EMBL" id="KAA3436790.1"/>
    </source>
</evidence>
<feature type="transmembrane region" description="Helical" evidence="1">
    <location>
        <begin position="61"/>
        <end position="78"/>
    </location>
</feature>
<feature type="transmembrane region" description="Helical" evidence="1">
    <location>
        <begin position="253"/>
        <end position="271"/>
    </location>
</feature>
<feature type="transmembrane region" description="Helical" evidence="1">
    <location>
        <begin position="192"/>
        <end position="209"/>
    </location>
</feature>
<feature type="transmembrane region" description="Helical" evidence="1">
    <location>
        <begin position="277"/>
        <end position="294"/>
    </location>
</feature>
<dbReference type="OrthoDB" id="9796461at2"/>
<feature type="transmembrane region" description="Helical" evidence="1">
    <location>
        <begin position="20"/>
        <end position="40"/>
    </location>
</feature>
<name>A0A5B6TB26_9BACT</name>
<dbReference type="PANTHER" id="PTHR23028">
    <property type="entry name" value="ACETYLTRANSFERASE"/>
    <property type="match status" value="1"/>
</dbReference>
<dbReference type="AlphaFoldDB" id="A0A5B6TB26"/>
<keyword evidence="1" id="KW-1133">Transmembrane helix</keyword>
<feature type="transmembrane region" description="Helical" evidence="1">
    <location>
        <begin position="168"/>
        <end position="185"/>
    </location>
</feature>
<organism evidence="3 4">
    <name type="scientific">Rufibacter hautae</name>
    <dbReference type="NCBI Taxonomy" id="2595005"/>
    <lineage>
        <taxon>Bacteria</taxon>
        <taxon>Pseudomonadati</taxon>
        <taxon>Bacteroidota</taxon>
        <taxon>Cytophagia</taxon>
        <taxon>Cytophagales</taxon>
        <taxon>Hymenobacteraceae</taxon>
        <taxon>Rufibacter</taxon>
    </lineage>
</organism>
<feature type="transmembrane region" description="Helical" evidence="1">
    <location>
        <begin position="331"/>
        <end position="350"/>
    </location>
</feature>
<protein>
    <submittedName>
        <fullName evidence="3">Acyltransferase</fullName>
    </submittedName>
</protein>
<feature type="transmembrane region" description="Helical" evidence="1">
    <location>
        <begin position="229"/>
        <end position="246"/>
    </location>
</feature>
<dbReference type="InterPro" id="IPR002656">
    <property type="entry name" value="Acyl_transf_3_dom"/>
</dbReference>
<dbReference type="Pfam" id="PF01757">
    <property type="entry name" value="Acyl_transf_3"/>
    <property type="match status" value="1"/>
</dbReference>
<keyword evidence="1" id="KW-0472">Membrane</keyword>
<feature type="transmembrane region" description="Helical" evidence="1">
    <location>
        <begin position="306"/>
        <end position="325"/>
    </location>
</feature>
<dbReference type="GO" id="GO:0016747">
    <property type="term" value="F:acyltransferase activity, transferring groups other than amino-acyl groups"/>
    <property type="evidence" value="ECO:0007669"/>
    <property type="project" value="InterPro"/>
</dbReference>
<dbReference type="InterPro" id="IPR050879">
    <property type="entry name" value="Acyltransferase_3"/>
</dbReference>
<keyword evidence="1" id="KW-0812">Transmembrane</keyword>